<protein>
    <submittedName>
        <fullName evidence="5">CRP/FNR family transcriptional regulator, anaerobic regulatory protein</fullName>
    </submittedName>
</protein>
<dbReference type="RefSeq" id="WP_078784324.1">
    <property type="nucleotide sequence ID" value="NZ_FUYF01000006.1"/>
</dbReference>
<keyword evidence="2" id="KW-0238">DNA-binding</keyword>
<dbReference type="InterPro" id="IPR018490">
    <property type="entry name" value="cNMP-bd_dom_sf"/>
</dbReference>
<dbReference type="InterPro" id="IPR012318">
    <property type="entry name" value="HTH_CRP"/>
</dbReference>
<dbReference type="STRING" id="745368.SAMN02745178_01383"/>
<dbReference type="SUPFAM" id="SSF46785">
    <property type="entry name" value="Winged helix' DNA-binding domain"/>
    <property type="match status" value="1"/>
</dbReference>
<dbReference type="GO" id="GO:0003677">
    <property type="term" value="F:DNA binding"/>
    <property type="evidence" value="ECO:0007669"/>
    <property type="project" value="UniProtKB-KW"/>
</dbReference>
<dbReference type="SMART" id="SM00419">
    <property type="entry name" value="HTH_CRP"/>
    <property type="match status" value="1"/>
</dbReference>
<feature type="domain" description="HTH crp-type" evidence="4">
    <location>
        <begin position="146"/>
        <end position="212"/>
    </location>
</feature>
<dbReference type="InterPro" id="IPR036390">
    <property type="entry name" value="WH_DNA-bd_sf"/>
</dbReference>
<dbReference type="PANTHER" id="PTHR24567:SF74">
    <property type="entry name" value="HTH-TYPE TRANSCRIPTIONAL REGULATOR ARCR"/>
    <property type="match status" value="1"/>
</dbReference>
<dbReference type="GO" id="GO:0003700">
    <property type="term" value="F:DNA-binding transcription factor activity"/>
    <property type="evidence" value="ECO:0007669"/>
    <property type="project" value="TreeGrafter"/>
</dbReference>
<accession>A0A1T4X5N4</accession>
<dbReference type="Proteomes" id="UP000190286">
    <property type="component" value="Unassembled WGS sequence"/>
</dbReference>
<dbReference type="CDD" id="cd00038">
    <property type="entry name" value="CAP_ED"/>
    <property type="match status" value="1"/>
</dbReference>
<evidence type="ECO:0000256" key="1">
    <source>
        <dbReference type="ARBA" id="ARBA00023015"/>
    </source>
</evidence>
<proteinExistence type="predicted"/>
<dbReference type="Gene3D" id="2.60.120.10">
    <property type="entry name" value="Jelly Rolls"/>
    <property type="match status" value="1"/>
</dbReference>
<dbReference type="InterPro" id="IPR000595">
    <property type="entry name" value="cNMP-bd_dom"/>
</dbReference>
<dbReference type="SUPFAM" id="SSF51206">
    <property type="entry name" value="cAMP-binding domain-like"/>
    <property type="match status" value="1"/>
</dbReference>
<dbReference type="GeneID" id="93337850"/>
<dbReference type="InterPro" id="IPR014710">
    <property type="entry name" value="RmlC-like_jellyroll"/>
</dbReference>
<reference evidence="5 6" key="1">
    <citation type="submission" date="2017-02" db="EMBL/GenBank/DDBJ databases">
        <authorList>
            <person name="Peterson S.W."/>
        </authorList>
    </citation>
    <scope>NUCLEOTIDE SEQUENCE [LARGE SCALE GENOMIC DNA]</scope>
    <source>
        <strain evidence="5 6">ATCC 27749</strain>
    </source>
</reference>
<dbReference type="EMBL" id="FUYF01000006">
    <property type="protein sequence ID" value="SKA84191.1"/>
    <property type="molecule type" value="Genomic_DNA"/>
</dbReference>
<dbReference type="PANTHER" id="PTHR24567">
    <property type="entry name" value="CRP FAMILY TRANSCRIPTIONAL REGULATORY PROTEIN"/>
    <property type="match status" value="1"/>
</dbReference>
<evidence type="ECO:0000259" key="4">
    <source>
        <dbReference type="PROSITE" id="PS51063"/>
    </source>
</evidence>
<evidence type="ECO:0000256" key="3">
    <source>
        <dbReference type="ARBA" id="ARBA00023163"/>
    </source>
</evidence>
<dbReference type="Pfam" id="PF13545">
    <property type="entry name" value="HTH_Crp_2"/>
    <property type="match status" value="1"/>
</dbReference>
<evidence type="ECO:0000313" key="5">
    <source>
        <dbReference type="EMBL" id="SKA84191.1"/>
    </source>
</evidence>
<dbReference type="Pfam" id="PF00027">
    <property type="entry name" value="cNMP_binding"/>
    <property type="match status" value="1"/>
</dbReference>
<keyword evidence="6" id="KW-1185">Reference proteome</keyword>
<keyword evidence="1" id="KW-0805">Transcription regulation</keyword>
<dbReference type="Gene3D" id="1.10.10.10">
    <property type="entry name" value="Winged helix-like DNA-binding domain superfamily/Winged helix DNA-binding domain"/>
    <property type="match status" value="1"/>
</dbReference>
<dbReference type="OrthoDB" id="9776746at2"/>
<keyword evidence="3" id="KW-0804">Transcription</keyword>
<dbReference type="AlphaFoldDB" id="A0A1T4X5N4"/>
<evidence type="ECO:0000313" key="6">
    <source>
        <dbReference type="Proteomes" id="UP000190286"/>
    </source>
</evidence>
<organism evidence="5 6">
    <name type="scientific">Gemmiger formicilis</name>
    <dbReference type="NCBI Taxonomy" id="745368"/>
    <lineage>
        <taxon>Bacteria</taxon>
        <taxon>Bacillati</taxon>
        <taxon>Bacillota</taxon>
        <taxon>Clostridia</taxon>
        <taxon>Eubacteriales</taxon>
        <taxon>Gemmiger</taxon>
    </lineage>
</organism>
<dbReference type="GO" id="GO:0005829">
    <property type="term" value="C:cytosol"/>
    <property type="evidence" value="ECO:0007669"/>
    <property type="project" value="TreeGrafter"/>
</dbReference>
<evidence type="ECO:0000256" key="2">
    <source>
        <dbReference type="ARBA" id="ARBA00023125"/>
    </source>
</evidence>
<sequence length="218" mass="24924">MERTLTQLPFWSSLTEQEQETLRRSAFVRHYEKGAFVHSSDNECLGMLLILSGEIRTYLLSDEGREVTLFRLYPGELCVLSASCVISQITFDTQMTAGMDTDVLIIPAIVIAALKEKNLHVRCFLYELATKRFSDVMWAMQQIMFKGLDQRLAEFLLAEAERTGSDTIRMTHEQIAQHISSAREAVARMLKSFSEDGLVELKRGAITLRDKNRLNRLK</sequence>
<dbReference type="PROSITE" id="PS51063">
    <property type="entry name" value="HTH_CRP_2"/>
    <property type="match status" value="1"/>
</dbReference>
<dbReference type="InterPro" id="IPR036388">
    <property type="entry name" value="WH-like_DNA-bd_sf"/>
</dbReference>
<dbReference type="InterPro" id="IPR050397">
    <property type="entry name" value="Env_Response_Regulators"/>
</dbReference>
<name>A0A1T4X5N4_9FIRM</name>
<gene>
    <name evidence="5" type="ORF">SAMN02745178_01383</name>
</gene>